<dbReference type="InterPro" id="IPR057929">
    <property type="entry name" value="RamC_N"/>
</dbReference>
<evidence type="ECO:0000256" key="6">
    <source>
        <dbReference type="ARBA" id="ARBA00022840"/>
    </source>
</evidence>
<dbReference type="InterPro" id="IPR007822">
    <property type="entry name" value="LANC-like"/>
</dbReference>
<dbReference type="CDD" id="cd04791">
    <property type="entry name" value="LanC_SerThrkinase"/>
    <property type="match status" value="1"/>
</dbReference>
<keyword evidence="6" id="KW-0067">ATP-binding</keyword>
<dbReference type="EMBL" id="VIGB01000003">
    <property type="protein sequence ID" value="TQF01804.1"/>
    <property type="molecule type" value="Genomic_DNA"/>
</dbReference>
<reference evidence="10 11" key="1">
    <citation type="submission" date="2019-06" db="EMBL/GenBank/DDBJ databases">
        <title>Description of Kitasatospora acidophila sp. nov. isolated from pine grove soil, and reclassification of Streptomyces novaecaesareae to Kitasatospora novaeceasareae comb. nov.</title>
        <authorList>
            <person name="Kim M.J."/>
        </authorList>
    </citation>
    <scope>NUCLEOTIDE SEQUENCE [LARGE SCALE GENOMIC DNA]</scope>
    <source>
        <strain evidence="10 11">MMS16-CNU292</strain>
    </source>
</reference>
<dbReference type="PANTHER" id="PTHR24361:SF433">
    <property type="entry name" value="PROTEIN KINASE DOMAIN-CONTAINING PROTEIN"/>
    <property type="match status" value="1"/>
</dbReference>
<dbReference type="SMART" id="SM01260">
    <property type="entry name" value="LANC_like"/>
    <property type="match status" value="1"/>
</dbReference>
<evidence type="ECO:0000256" key="7">
    <source>
        <dbReference type="ARBA" id="ARBA00047899"/>
    </source>
</evidence>
<dbReference type="InterPro" id="IPR058053">
    <property type="entry name" value="RamC_C"/>
</dbReference>
<dbReference type="GO" id="GO:0005737">
    <property type="term" value="C:cytoplasm"/>
    <property type="evidence" value="ECO:0007669"/>
    <property type="project" value="TreeGrafter"/>
</dbReference>
<dbReference type="PANTHER" id="PTHR24361">
    <property type="entry name" value="MITOGEN-ACTIVATED KINASE KINASE KINASE"/>
    <property type="match status" value="1"/>
</dbReference>
<dbReference type="Pfam" id="PF05147">
    <property type="entry name" value="LANC_like"/>
    <property type="match status" value="1"/>
</dbReference>
<dbReference type="NCBIfam" id="NF038151">
    <property type="entry name" value="lanthi_synth_III"/>
    <property type="match status" value="1"/>
</dbReference>
<dbReference type="PROSITE" id="PS50011">
    <property type="entry name" value="PROTEIN_KINASE_DOM"/>
    <property type="match status" value="1"/>
</dbReference>
<evidence type="ECO:0000256" key="8">
    <source>
        <dbReference type="ARBA" id="ARBA00048679"/>
    </source>
</evidence>
<keyword evidence="4" id="KW-0547">Nucleotide-binding</keyword>
<keyword evidence="5" id="KW-0418">Kinase</keyword>
<feature type="domain" description="Protein kinase" evidence="9">
    <location>
        <begin position="225"/>
        <end position="497"/>
    </location>
</feature>
<dbReference type="SUPFAM" id="SSF158745">
    <property type="entry name" value="LanC-like"/>
    <property type="match status" value="1"/>
</dbReference>
<evidence type="ECO:0000259" key="9">
    <source>
        <dbReference type="PROSITE" id="PS50011"/>
    </source>
</evidence>
<dbReference type="GO" id="GO:0004674">
    <property type="term" value="F:protein serine/threonine kinase activity"/>
    <property type="evidence" value="ECO:0007669"/>
    <property type="project" value="UniProtKB-KW"/>
</dbReference>
<dbReference type="Pfam" id="PF00069">
    <property type="entry name" value="Pkinase"/>
    <property type="match status" value="1"/>
</dbReference>
<dbReference type="RefSeq" id="WP_141632527.1">
    <property type="nucleotide sequence ID" value="NZ_VIGB01000003.1"/>
</dbReference>
<evidence type="ECO:0000256" key="2">
    <source>
        <dbReference type="ARBA" id="ARBA00022527"/>
    </source>
</evidence>
<keyword evidence="2" id="KW-0723">Serine/threonine-protein kinase</keyword>
<comment type="catalytic activity">
    <reaction evidence="7">
        <text>L-threonyl-[protein] + ATP = O-phospho-L-threonyl-[protein] + ADP + H(+)</text>
        <dbReference type="Rhea" id="RHEA:46608"/>
        <dbReference type="Rhea" id="RHEA-COMP:11060"/>
        <dbReference type="Rhea" id="RHEA-COMP:11605"/>
        <dbReference type="ChEBI" id="CHEBI:15378"/>
        <dbReference type="ChEBI" id="CHEBI:30013"/>
        <dbReference type="ChEBI" id="CHEBI:30616"/>
        <dbReference type="ChEBI" id="CHEBI:61977"/>
        <dbReference type="ChEBI" id="CHEBI:456216"/>
        <dbReference type="EC" id="2.7.11.1"/>
    </reaction>
</comment>
<dbReference type="InterPro" id="IPR011009">
    <property type="entry name" value="Kinase-like_dom_sf"/>
</dbReference>
<dbReference type="SUPFAM" id="SSF56112">
    <property type="entry name" value="Protein kinase-like (PK-like)"/>
    <property type="match status" value="1"/>
</dbReference>
<dbReference type="EC" id="2.7.11.1" evidence="1"/>
<evidence type="ECO:0000313" key="11">
    <source>
        <dbReference type="Proteomes" id="UP000319103"/>
    </source>
</evidence>
<dbReference type="SMART" id="SM00220">
    <property type="entry name" value="S_TKc"/>
    <property type="match status" value="1"/>
</dbReference>
<dbReference type="PRINTS" id="PR01950">
    <property type="entry name" value="LANCSUPER"/>
</dbReference>
<keyword evidence="11" id="KW-1185">Reference proteome</keyword>
<accession>A0A540W0B8</accession>
<dbReference type="AlphaFoldDB" id="A0A540W0B8"/>
<dbReference type="Gene3D" id="1.10.510.10">
    <property type="entry name" value="Transferase(Phosphotransferase) domain 1"/>
    <property type="match status" value="1"/>
</dbReference>
<name>A0A540W0B8_9ACTN</name>
<evidence type="ECO:0000256" key="4">
    <source>
        <dbReference type="ARBA" id="ARBA00022741"/>
    </source>
</evidence>
<dbReference type="OrthoDB" id="1492512at2"/>
<comment type="caution">
    <text evidence="10">The sequence shown here is derived from an EMBL/GenBank/DDBJ whole genome shotgun (WGS) entry which is preliminary data.</text>
</comment>
<proteinExistence type="predicted"/>
<dbReference type="Gene3D" id="1.50.10.20">
    <property type="match status" value="1"/>
</dbReference>
<keyword evidence="3" id="KW-0808">Transferase</keyword>
<evidence type="ECO:0000313" key="10">
    <source>
        <dbReference type="EMBL" id="TQF01804.1"/>
    </source>
</evidence>
<dbReference type="Gene3D" id="3.30.200.20">
    <property type="entry name" value="Phosphorylase Kinase, domain 1"/>
    <property type="match status" value="1"/>
</dbReference>
<dbReference type="GO" id="GO:0005524">
    <property type="term" value="F:ATP binding"/>
    <property type="evidence" value="ECO:0007669"/>
    <property type="project" value="UniProtKB-KW"/>
</dbReference>
<dbReference type="GO" id="GO:0031179">
    <property type="term" value="P:peptide modification"/>
    <property type="evidence" value="ECO:0007669"/>
    <property type="project" value="InterPro"/>
</dbReference>
<evidence type="ECO:0000256" key="3">
    <source>
        <dbReference type="ARBA" id="ARBA00022679"/>
    </source>
</evidence>
<gene>
    <name evidence="10" type="ORF">E6W39_05465</name>
</gene>
<dbReference type="InterPro" id="IPR053235">
    <property type="entry name" value="Ser_Thr_kinase"/>
</dbReference>
<dbReference type="InterPro" id="IPR053524">
    <property type="entry name" value="Aerial_hyphae_peptide-synth"/>
</dbReference>
<evidence type="ECO:0000256" key="1">
    <source>
        <dbReference type="ARBA" id="ARBA00012513"/>
    </source>
</evidence>
<dbReference type="InterPro" id="IPR000719">
    <property type="entry name" value="Prot_kinase_dom"/>
</dbReference>
<protein>
    <recommendedName>
        <fullName evidence="1">non-specific serine/threonine protein kinase</fullName>
        <ecNumber evidence="1">2.7.11.1</ecNumber>
    </recommendedName>
</protein>
<comment type="catalytic activity">
    <reaction evidence="8">
        <text>L-seryl-[protein] + ATP = O-phospho-L-seryl-[protein] + ADP + H(+)</text>
        <dbReference type="Rhea" id="RHEA:17989"/>
        <dbReference type="Rhea" id="RHEA-COMP:9863"/>
        <dbReference type="Rhea" id="RHEA-COMP:11604"/>
        <dbReference type="ChEBI" id="CHEBI:15378"/>
        <dbReference type="ChEBI" id="CHEBI:29999"/>
        <dbReference type="ChEBI" id="CHEBI:30616"/>
        <dbReference type="ChEBI" id="CHEBI:83421"/>
        <dbReference type="ChEBI" id="CHEBI:456216"/>
        <dbReference type="EC" id="2.7.11.1"/>
    </reaction>
</comment>
<dbReference type="Pfam" id="PF25816">
    <property type="entry name" value="RamC_N"/>
    <property type="match status" value="1"/>
</dbReference>
<evidence type="ECO:0000256" key="5">
    <source>
        <dbReference type="ARBA" id="ARBA00022777"/>
    </source>
</evidence>
<sequence length="913" mass="99707">MLGWESLLHYAQADPRWYETSSRVPFGDTHLALFRAAAGDGWRTFRRGPWFIADPPGAALVAQGWKLHVTAEFGESATILGKALPVLCEARVPFKFLIDEWSANQACGKVFSRSASGKFITVYPADDEQFHAVGTSLAKELEGHGGPYILTDRRWPGSTAVYYRYGGFAAQRQLRPDGASDLMITAPDGTLVLDARRPWFEVPEWATDPFPPEPDEPDGLLGGRYQPLRALSFGNRGGVYLATDTETGQEVVLKEARHGVTVGDGVPATEVLEKEYQLLRVLSDTGLFVKPLGFFREWEHAFLVEEKVEGQRFSRHGNSTNPVITGELAPESIRSYYRNLRGLWRQIAEAIDAAHQRGILLGDLSYTNVFVDPDGRSITIIDLEAAVRENVDQHLGVLTLGSASPRLLATRRYDRAADWHALGALIFSSLMVVNSTVGFHRPVLPRFLAELAEDLALPSELITLVRDLMSEDLTDDTLTGAEVLKRIDALPFDDPALWAAPVPLALPATERYGDPEQVPGLGDADLAAVVEGAARYAEAVADPQRGDRLFPADPLLFETNPLSLAFGAAGVLHGLRQLRGTVPSRLRSWVLAQDVNSSHYPPGLFLGQAGIAWVLDELGHSPAALALMDRARAHPLRFAAHNVLHGSAGYGLACLQLWQRTGEQRLLDDARAAGEALAAACVRDAAGVHWPEPERHGQSSPARLGYAYGASGISLFLLYLHLATGEQRWCELGRAALGFELDQAVVTADDRWFFRRYARSADADEPPADPVLRCYWDEGTAGVATAALRWLVARPDRELEAAVPRLVAGSVAKYTVMPQLFHGLAGQGNLLLDAGELLGEQRWFAEARRVAKGVLLSRIERPEGIAFPGEQAIRESVDLATGSIGVALFLDRLRKARPGGRTNALFTVDGLLP</sequence>
<dbReference type="Proteomes" id="UP000319103">
    <property type="component" value="Unassembled WGS sequence"/>
</dbReference>
<organism evidence="10 11">
    <name type="scientific">Kitasatospora acidiphila</name>
    <dbReference type="NCBI Taxonomy" id="2567942"/>
    <lineage>
        <taxon>Bacteria</taxon>
        <taxon>Bacillati</taxon>
        <taxon>Actinomycetota</taxon>
        <taxon>Actinomycetes</taxon>
        <taxon>Kitasatosporales</taxon>
        <taxon>Streptomycetaceae</taxon>
        <taxon>Kitasatospora</taxon>
    </lineage>
</organism>